<reference evidence="1 4" key="2">
    <citation type="submission" date="2019-07" db="EMBL/GenBank/DDBJ databases">
        <title>Whole genome shotgun sequence of Halolactibacillus halophilus NBRC 100868.</title>
        <authorList>
            <person name="Hosoyama A."/>
            <person name="Uohara A."/>
            <person name="Ohji S."/>
            <person name="Ichikawa N."/>
        </authorList>
    </citation>
    <scope>NUCLEOTIDE SEQUENCE [LARGE SCALE GENOMIC DNA]</scope>
    <source>
        <strain evidence="1 4">NBRC 100868</strain>
    </source>
</reference>
<evidence type="ECO:0000313" key="3">
    <source>
        <dbReference type="Proteomes" id="UP000242243"/>
    </source>
</evidence>
<proteinExistence type="predicted"/>
<gene>
    <name evidence="1" type="ORF">HHA03_09980</name>
    <name evidence="2" type="ORF">SAMN05421839_11150</name>
</gene>
<evidence type="ECO:0000313" key="4">
    <source>
        <dbReference type="Proteomes" id="UP000321547"/>
    </source>
</evidence>
<dbReference type="EMBL" id="FOXC01000011">
    <property type="protein sequence ID" value="SFP25800.1"/>
    <property type="molecule type" value="Genomic_DNA"/>
</dbReference>
<dbReference type="STRING" id="306540.SAMN05421839_11150"/>
<reference evidence="2 3" key="1">
    <citation type="submission" date="2016-10" db="EMBL/GenBank/DDBJ databases">
        <authorList>
            <person name="de Groot N.N."/>
        </authorList>
    </citation>
    <scope>NUCLEOTIDE SEQUENCE [LARGE SCALE GENOMIC DNA]</scope>
    <source>
        <strain evidence="2 3">DSM 17073</strain>
    </source>
</reference>
<name>A0A1I5NVZ3_9BACI</name>
<keyword evidence="4" id="KW-1185">Reference proteome</keyword>
<dbReference type="RefSeq" id="WP_089831299.1">
    <property type="nucleotide sequence ID" value="NZ_BJWI01000010.1"/>
</dbReference>
<dbReference type="EMBL" id="BJWI01000010">
    <property type="protein sequence ID" value="GEM01466.1"/>
    <property type="molecule type" value="Genomic_DNA"/>
</dbReference>
<sequence length="223" mass="25788">MKYRIKKFITLLLIFITFLMFFEYPIVFARDSHETSNKPRELHRLEDGSYLRSFSQELKDKSNDELQGMIAQSQIESSRVIGNIAALKAAWLAAAEIARRNGYPLSATLVEHSVWNKSYSETNGPFAKAIRRTNKYNQMKKNRKGTIAFQKSDSSDLFYSLHKVSYSSASSSQGMRIWIRDVYDFEADTSYKNIFTSVVNNWAYLSQIMWMLHPVDVHLGIDV</sequence>
<evidence type="ECO:0000313" key="1">
    <source>
        <dbReference type="EMBL" id="GEM01466.1"/>
    </source>
</evidence>
<evidence type="ECO:0000313" key="2">
    <source>
        <dbReference type="EMBL" id="SFP25800.1"/>
    </source>
</evidence>
<dbReference type="AlphaFoldDB" id="A0A1I5NVZ3"/>
<dbReference type="OrthoDB" id="1854927at2"/>
<dbReference type="Proteomes" id="UP000321547">
    <property type="component" value="Unassembled WGS sequence"/>
</dbReference>
<accession>A0A1I5NVZ3</accession>
<organism evidence="2 3">
    <name type="scientific">Halolactibacillus halophilus</name>
    <dbReference type="NCBI Taxonomy" id="306540"/>
    <lineage>
        <taxon>Bacteria</taxon>
        <taxon>Bacillati</taxon>
        <taxon>Bacillota</taxon>
        <taxon>Bacilli</taxon>
        <taxon>Bacillales</taxon>
        <taxon>Bacillaceae</taxon>
        <taxon>Halolactibacillus</taxon>
    </lineage>
</organism>
<protein>
    <submittedName>
        <fullName evidence="2">Uncharacterized protein</fullName>
    </submittedName>
</protein>
<dbReference type="Proteomes" id="UP000242243">
    <property type="component" value="Unassembled WGS sequence"/>
</dbReference>